<keyword evidence="8" id="KW-1185">Reference proteome</keyword>
<dbReference type="SUPFAM" id="SSF54001">
    <property type="entry name" value="Cysteine proteinases"/>
    <property type="match status" value="1"/>
</dbReference>
<organism evidence="7 8">
    <name type="scientific">Cymbomonas tetramitiformis</name>
    <dbReference type="NCBI Taxonomy" id="36881"/>
    <lineage>
        <taxon>Eukaryota</taxon>
        <taxon>Viridiplantae</taxon>
        <taxon>Chlorophyta</taxon>
        <taxon>Pyramimonadophyceae</taxon>
        <taxon>Pyramimonadales</taxon>
        <taxon>Pyramimonadaceae</taxon>
        <taxon>Cymbomonas</taxon>
    </lineage>
</organism>
<accession>A0AAE0LFY8</accession>
<comment type="caution">
    <text evidence="7">The sequence shown here is derived from an EMBL/GenBank/DDBJ whole genome shotgun (WGS) entry which is preliminary data.</text>
</comment>
<dbReference type="SMART" id="SM00645">
    <property type="entry name" value="Pept_C1"/>
    <property type="match status" value="1"/>
</dbReference>
<evidence type="ECO:0000256" key="2">
    <source>
        <dbReference type="ARBA" id="ARBA00023157"/>
    </source>
</evidence>
<keyword evidence="1" id="KW-0677">Repeat</keyword>
<dbReference type="PROSITE" id="PS00139">
    <property type="entry name" value="THIOL_PROTEASE_CYS"/>
    <property type="match status" value="1"/>
</dbReference>
<evidence type="ECO:0000256" key="3">
    <source>
        <dbReference type="ARBA" id="ARBA00023180"/>
    </source>
</evidence>
<dbReference type="SMART" id="SM00004">
    <property type="entry name" value="NL"/>
    <property type="match status" value="1"/>
</dbReference>
<dbReference type="EMBL" id="LGRX02002897">
    <property type="protein sequence ID" value="KAK3283309.1"/>
    <property type="molecule type" value="Genomic_DNA"/>
</dbReference>
<protein>
    <submittedName>
        <fullName evidence="7">Uncharacterized protein</fullName>
    </submittedName>
</protein>
<gene>
    <name evidence="7" type="ORF">CYMTET_8988</name>
</gene>
<proteinExistence type="predicted"/>
<evidence type="ECO:0000259" key="5">
    <source>
        <dbReference type="SMART" id="SM00004"/>
    </source>
</evidence>
<dbReference type="AlphaFoldDB" id="A0AAE0LFY8"/>
<evidence type="ECO:0000256" key="4">
    <source>
        <dbReference type="SAM" id="SignalP"/>
    </source>
</evidence>
<reference evidence="7 8" key="1">
    <citation type="journal article" date="2015" name="Genome Biol. Evol.">
        <title>Comparative Genomics of a Bacterivorous Green Alga Reveals Evolutionary Causalities and Consequences of Phago-Mixotrophic Mode of Nutrition.</title>
        <authorList>
            <person name="Burns J.A."/>
            <person name="Paasch A."/>
            <person name="Narechania A."/>
            <person name="Kim E."/>
        </authorList>
    </citation>
    <scope>NUCLEOTIDE SEQUENCE [LARGE SCALE GENOMIC DNA]</scope>
    <source>
        <strain evidence="7 8">PLY_AMNH</strain>
    </source>
</reference>
<keyword evidence="4" id="KW-0732">Signal</keyword>
<dbReference type="InterPro" id="IPR038765">
    <property type="entry name" value="Papain-like_cys_pep_sf"/>
</dbReference>
<dbReference type="PROSITE" id="PS00639">
    <property type="entry name" value="THIOL_PROTEASE_HIS"/>
    <property type="match status" value="1"/>
</dbReference>
<feature type="chain" id="PRO_5042257427" evidence="4">
    <location>
        <begin position="24"/>
        <end position="634"/>
    </location>
</feature>
<feature type="signal peptide" evidence="4">
    <location>
        <begin position="1"/>
        <end position="23"/>
    </location>
</feature>
<dbReference type="CDD" id="cd02619">
    <property type="entry name" value="Peptidase_C1"/>
    <property type="match status" value="1"/>
</dbReference>
<feature type="domain" description="Peptidase C1A papain C-terminal" evidence="6">
    <location>
        <begin position="303"/>
        <end position="523"/>
    </location>
</feature>
<evidence type="ECO:0000256" key="1">
    <source>
        <dbReference type="ARBA" id="ARBA00022737"/>
    </source>
</evidence>
<dbReference type="InterPro" id="IPR000169">
    <property type="entry name" value="Pept_cys_AS"/>
</dbReference>
<evidence type="ECO:0000313" key="7">
    <source>
        <dbReference type="EMBL" id="KAK3283309.1"/>
    </source>
</evidence>
<name>A0AAE0LFY8_9CHLO</name>
<dbReference type="GO" id="GO:0008234">
    <property type="term" value="F:cysteine-type peptidase activity"/>
    <property type="evidence" value="ECO:0007669"/>
    <property type="project" value="InterPro"/>
</dbReference>
<dbReference type="Gene3D" id="2.40.50.170">
    <property type="entry name" value="Cysteine proteinases. Chain C"/>
    <property type="match status" value="1"/>
</dbReference>
<dbReference type="Gene3D" id="3.90.70.10">
    <property type="entry name" value="Cysteine proteinases"/>
    <property type="match status" value="1"/>
</dbReference>
<dbReference type="Gene3D" id="4.10.470.20">
    <property type="match status" value="1"/>
</dbReference>
<dbReference type="Proteomes" id="UP001190700">
    <property type="component" value="Unassembled WGS sequence"/>
</dbReference>
<evidence type="ECO:0000313" key="8">
    <source>
        <dbReference type="Proteomes" id="UP001190700"/>
    </source>
</evidence>
<dbReference type="InterPro" id="IPR000668">
    <property type="entry name" value="Peptidase_C1A_C"/>
</dbReference>
<dbReference type="Pfam" id="PF00066">
    <property type="entry name" value="Notch"/>
    <property type="match status" value="1"/>
</dbReference>
<dbReference type="GO" id="GO:0006508">
    <property type="term" value="P:proteolysis"/>
    <property type="evidence" value="ECO:0007669"/>
    <property type="project" value="InterPro"/>
</dbReference>
<keyword evidence="2" id="KW-1015">Disulfide bond</keyword>
<sequence length="634" mass="69893">MRVRLGGALCIAVIATLLQVAYAEEVNCSANNYTCDFLLVSGSGSGPEGDDGQGFFDGVYAYDESKDYFVMDTVWVNDTAKTCYLSVYDSGTAKYWVFGTAEPSSPIDYATTYGFADYEYESPVSGTKESISCPQDIPGSYWSGKNVQGAMISCRPAPPPPSPPSPISPPVEVVTAQKAFSCPSGYTNDARSWTGTWCSRTCDCSWWENNCNFCCKRSGMSCYRSDPHYPAPTPSSPTAAWGWTQSCSWSCKRKKDNGECNGECNNPDCDFDGGDCCKGSGGRASSSYPLVCQDPKYSLNDDGMESWRVDYHHAQCRRAPRDQGNCGSCYAFAAVTSQSKQMCMKGITNWQHALSPQYIESCYTKERQGPVKFGTANCEGGYLAYTLASLQDLGSQNYKVMTDEPKKWGTINLDGTDATFNKVKALLREVGSGPLSFSVYENFMDWDFKYGPAKNPYGNSGSDFNSAKSGGHAVVIVGYGEYKDRSGNKRRYFTVENSWGNKDNDDNGHFYMVADRDMKSTPFNGRLTFLGEELQTALKSAPARHRRHLQELLDSTKLEEENWQANEEDATEDLVGARNVTDCDRTNVQGAIKAATAIIQSYVLENHNKNMSVEVTETDLCESQYVSLSPLFCV</sequence>
<dbReference type="InterPro" id="IPR000800">
    <property type="entry name" value="Notch_dom"/>
</dbReference>
<keyword evidence="3" id="KW-0325">Glycoprotein</keyword>
<feature type="domain" description="LNR" evidence="5">
    <location>
        <begin position="237"/>
        <end position="277"/>
    </location>
</feature>
<dbReference type="InterPro" id="IPR025660">
    <property type="entry name" value="Pept_his_AS"/>
</dbReference>
<dbReference type="Pfam" id="PF00112">
    <property type="entry name" value="Peptidase_C1"/>
    <property type="match status" value="1"/>
</dbReference>
<evidence type="ECO:0000259" key="6">
    <source>
        <dbReference type="SMART" id="SM00645"/>
    </source>
</evidence>